<keyword evidence="9" id="KW-1185">Reference proteome</keyword>
<dbReference type="PANTHER" id="PTHR43741:SF4">
    <property type="entry name" value="FMN-DEPENDENT NADH:QUINONE OXIDOREDUCTASE"/>
    <property type="match status" value="1"/>
</dbReference>
<keyword evidence="1 6" id="KW-0285">Flavoprotein</keyword>
<feature type="domain" description="Flavodoxin-like fold" evidence="7">
    <location>
        <begin position="1"/>
        <end position="187"/>
    </location>
</feature>
<dbReference type="GO" id="GO:0016652">
    <property type="term" value="F:oxidoreductase activity, acting on NAD(P)H as acceptor"/>
    <property type="evidence" value="ECO:0007669"/>
    <property type="project" value="UniProtKB-UniRule"/>
</dbReference>
<keyword evidence="4 6" id="KW-0520">NAD</keyword>
<sequence>MKLLHIDSSILGQNSASRELSAAIAGQWTAANPGMQVVYRDLAASPLPHLSGSSLAGADPAEAAEAAAIMEEFLAADVIVIGAPMYNFNIPSQLKAWIDRIAIAGKTFRYTANGPEGLAGGKKVVFAGAYGGLHAADAPSNFIEPYLRHMLRFLGIDDVEFITAEGLAMSAEQRAKSLQSAHQRIDEECPLAMAA</sequence>
<evidence type="ECO:0000256" key="2">
    <source>
        <dbReference type="ARBA" id="ARBA00022643"/>
    </source>
</evidence>
<keyword evidence="2 6" id="KW-0288">FMN</keyword>
<protein>
    <recommendedName>
        <fullName evidence="6">FMN dependent NADH:quinone oxidoreductase</fullName>
        <ecNumber evidence="6">1.6.5.-</ecNumber>
    </recommendedName>
    <alternativeName>
        <fullName evidence="6">Azo-dye reductase</fullName>
    </alternativeName>
    <alternativeName>
        <fullName evidence="6">FMN-dependent NADH-azo compound oxidoreductase</fullName>
    </alternativeName>
    <alternativeName>
        <fullName evidence="6">FMN-dependent NADH-azoreductase</fullName>
        <ecNumber evidence="6">1.7.1.17</ecNumber>
    </alternativeName>
</protein>
<dbReference type="Proteomes" id="UP000267049">
    <property type="component" value="Unassembled WGS sequence"/>
</dbReference>
<feature type="binding site" evidence="6">
    <location>
        <begin position="85"/>
        <end position="88"/>
    </location>
    <ligand>
        <name>FMN</name>
        <dbReference type="ChEBI" id="CHEBI:58210"/>
    </ligand>
</feature>
<comment type="catalytic activity">
    <reaction evidence="6">
        <text>2 a quinone + NADH + H(+) = 2 a 1,4-benzosemiquinone + NAD(+)</text>
        <dbReference type="Rhea" id="RHEA:65952"/>
        <dbReference type="ChEBI" id="CHEBI:15378"/>
        <dbReference type="ChEBI" id="CHEBI:57540"/>
        <dbReference type="ChEBI" id="CHEBI:57945"/>
        <dbReference type="ChEBI" id="CHEBI:132124"/>
        <dbReference type="ChEBI" id="CHEBI:134225"/>
    </reaction>
</comment>
<feature type="binding site" evidence="6">
    <location>
        <begin position="15"/>
        <end position="17"/>
    </location>
    <ligand>
        <name>FMN</name>
        <dbReference type="ChEBI" id="CHEBI:58210"/>
    </ligand>
</feature>
<dbReference type="GO" id="GO:0009055">
    <property type="term" value="F:electron transfer activity"/>
    <property type="evidence" value="ECO:0007669"/>
    <property type="project" value="UniProtKB-UniRule"/>
</dbReference>
<comment type="catalytic activity">
    <reaction evidence="5">
        <text>N,N-dimethyl-1,4-phenylenediamine + anthranilate + 2 NAD(+) = 2-(4-dimethylaminophenyl)diazenylbenzoate + 2 NADH + 2 H(+)</text>
        <dbReference type="Rhea" id="RHEA:55872"/>
        <dbReference type="ChEBI" id="CHEBI:15378"/>
        <dbReference type="ChEBI" id="CHEBI:15783"/>
        <dbReference type="ChEBI" id="CHEBI:16567"/>
        <dbReference type="ChEBI" id="CHEBI:57540"/>
        <dbReference type="ChEBI" id="CHEBI:57945"/>
        <dbReference type="ChEBI" id="CHEBI:71579"/>
        <dbReference type="EC" id="1.7.1.17"/>
    </reaction>
    <physiologicalReaction direction="right-to-left" evidence="5">
        <dbReference type="Rhea" id="RHEA:55874"/>
    </physiologicalReaction>
</comment>
<evidence type="ECO:0000259" key="7">
    <source>
        <dbReference type="Pfam" id="PF02525"/>
    </source>
</evidence>
<dbReference type="InterPro" id="IPR029039">
    <property type="entry name" value="Flavoprotein-like_sf"/>
</dbReference>
<dbReference type="InterPro" id="IPR023048">
    <property type="entry name" value="NADH:quinone_OxRdtase_FMN_depd"/>
</dbReference>
<dbReference type="GO" id="GO:0010181">
    <property type="term" value="F:FMN binding"/>
    <property type="evidence" value="ECO:0007669"/>
    <property type="project" value="UniProtKB-UniRule"/>
</dbReference>
<dbReference type="Gene3D" id="3.40.50.360">
    <property type="match status" value="1"/>
</dbReference>
<dbReference type="OrthoDB" id="9787136at2"/>
<comment type="similarity">
    <text evidence="6">Belongs to the azoreductase type 1 family.</text>
</comment>
<organism evidence="8 9">
    <name type="scientific">Montanilutibacter psychrotolerans</name>
    <dbReference type="NCBI Taxonomy" id="1327343"/>
    <lineage>
        <taxon>Bacteria</taxon>
        <taxon>Pseudomonadati</taxon>
        <taxon>Pseudomonadota</taxon>
        <taxon>Gammaproteobacteria</taxon>
        <taxon>Lysobacterales</taxon>
        <taxon>Lysobacteraceae</taxon>
        <taxon>Montanilutibacter</taxon>
    </lineage>
</organism>
<comment type="subunit">
    <text evidence="6">Homodimer.</text>
</comment>
<reference evidence="8 9" key="1">
    <citation type="submission" date="2018-11" db="EMBL/GenBank/DDBJ databases">
        <title>Lysobacter cryohumiis sp. nov., isolated from soil in the Tianshan Mountains, Xinjiang, China.</title>
        <authorList>
            <person name="Luo Y."/>
            <person name="Sheng H."/>
        </authorList>
    </citation>
    <scope>NUCLEOTIDE SEQUENCE [LARGE SCALE GENOMIC DNA]</scope>
    <source>
        <strain evidence="8 9">ZS60</strain>
    </source>
</reference>
<keyword evidence="3 6" id="KW-0560">Oxidoreductase</keyword>
<proteinExistence type="inferred from homology"/>
<dbReference type="GO" id="GO:0016655">
    <property type="term" value="F:oxidoreductase activity, acting on NAD(P)H, quinone or similar compound as acceptor"/>
    <property type="evidence" value="ECO:0007669"/>
    <property type="project" value="InterPro"/>
</dbReference>
<evidence type="ECO:0000256" key="5">
    <source>
        <dbReference type="ARBA" id="ARBA00048542"/>
    </source>
</evidence>
<comment type="function">
    <text evidence="6">Quinone reductase that provides resistance to thiol-specific stress caused by electrophilic quinones.</text>
</comment>
<dbReference type="Pfam" id="PF02525">
    <property type="entry name" value="Flavodoxin_2"/>
    <property type="match status" value="1"/>
</dbReference>
<evidence type="ECO:0000256" key="6">
    <source>
        <dbReference type="HAMAP-Rule" id="MF_01216"/>
    </source>
</evidence>
<comment type="cofactor">
    <cofactor evidence="6">
        <name>FMN</name>
        <dbReference type="ChEBI" id="CHEBI:58210"/>
    </cofactor>
    <text evidence="6">Binds 1 FMN per subunit.</text>
</comment>
<dbReference type="InterPro" id="IPR050104">
    <property type="entry name" value="FMN-dep_NADH:Q_OxRdtase_AzoR1"/>
</dbReference>
<comment type="function">
    <text evidence="6">Also exhibits azoreductase activity. Catalyzes the reductive cleavage of the azo bond in aromatic azo compounds to the corresponding amines.</text>
</comment>
<accession>A0A3M8SR84</accession>
<dbReference type="InterPro" id="IPR003680">
    <property type="entry name" value="Flavodoxin_fold"/>
</dbReference>
<dbReference type="EC" id="1.7.1.17" evidence="6"/>
<dbReference type="EMBL" id="RIBS01000005">
    <property type="protein sequence ID" value="RNF83225.1"/>
    <property type="molecule type" value="Genomic_DNA"/>
</dbReference>
<comment type="caution">
    <text evidence="6">Lacks conserved residue(s) required for the propagation of feature annotation.</text>
</comment>
<evidence type="ECO:0000313" key="8">
    <source>
        <dbReference type="EMBL" id="RNF83225.1"/>
    </source>
</evidence>
<evidence type="ECO:0000256" key="1">
    <source>
        <dbReference type="ARBA" id="ARBA00022630"/>
    </source>
</evidence>
<dbReference type="RefSeq" id="WP_123088356.1">
    <property type="nucleotide sequence ID" value="NZ_RIBS01000005.1"/>
</dbReference>
<dbReference type="EC" id="1.6.5.-" evidence="6"/>
<comment type="caution">
    <text evidence="8">The sequence shown here is derived from an EMBL/GenBank/DDBJ whole genome shotgun (WGS) entry which is preliminary data.</text>
</comment>
<evidence type="ECO:0000256" key="3">
    <source>
        <dbReference type="ARBA" id="ARBA00023002"/>
    </source>
</evidence>
<evidence type="ECO:0000256" key="4">
    <source>
        <dbReference type="ARBA" id="ARBA00023027"/>
    </source>
</evidence>
<gene>
    <name evidence="6" type="primary">azoR</name>
    <name evidence="8" type="ORF">EER27_12045</name>
</gene>
<dbReference type="PANTHER" id="PTHR43741">
    <property type="entry name" value="FMN-DEPENDENT NADH-AZOREDUCTASE 1"/>
    <property type="match status" value="1"/>
</dbReference>
<evidence type="ECO:0000313" key="9">
    <source>
        <dbReference type="Proteomes" id="UP000267049"/>
    </source>
</evidence>
<dbReference type="AlphaFoldDB" id="A0A3M8SR84"/>
<dbReference type="SUPFAM" id="SSF52218">
    <property type="entry name" value="Flavoproteins"/>
    <property type="match status" value="1"/>
</dbReference>
<name>A0A3M8SR84_9GAMM</name>
<dbReference type="HAMAP" id="MF_01216">
    <property type="entry name" value="Azoreductase_type1"/>
    <property type="match status" value="1"/>
</dbReference>
<feature type="binding site" evidence="6">
    <location>
        <position position="9"/>
    </location>
    <ligand>
        <name>FMN</name>
        <dbReference type="ChEBI" id="CHEBI:58210"/>
    </ligand>
</feature>